<dbReference type="InterPro" id="IPR006143">
    <property type="entry name" value="RND_pump_MFP"/>
</dbReference>
<gene>
    <name evidence="5" type="ORF">FL622_05220</name>
</gene>
<dbReference type="InterPro" id="IPR058792">
    <property type="entry name" value="Beta-barrel_RND_2"/>
</dbReference>
<name>A0A550JHA1_9BACT</name>
<dbReference type="PANTHER" id="PTHR30469">
    <property type="entry name" value="MULTIDRUG RESISTANCE PROTEIN MDTA"/>
    <property type="match status" value="1"/>
</dbReference>
<dbReference type="Pfam" id="PF25954">
    <property type="entry name" value="Beta-barrel_RND_2"/>
    <property type="match status" value="1"/>
</dbReference>
<proteinExistence type="inferred from homology"/>
<comment type="caution">
    <text evidence="5">The sequence shown here is derived from an EMBL/GenBank/DDBJ whole genome shotgun (WGS) entry which is preliminary data.</text>
</comment>
<sequence>MRPSSSSPHKSGMFSMPLYLLLILLLAGCAQEGPGESAPESPATVEVKRTNVVVETVTTRDLRELLTLPGSLEAWEDLLLAAEIDGPVRWRGPQEGERVQVGEPLLRIDSDSRQAALDRARSEAELRTVSRDRLRRLRDEKLISPQEYDNAAAAQDAAAAELRQAQVALEKSTLYAPINGVLDKWLVDRGEYVTAGMAVAELVQVDRLKVLLEVPEKDVGFLTLGEKVSLTPAQVNQTGGEEFSGEVIHLAYKADPLTRTYTAKVEVANGGGRLRPGMIVRVSALRRELPGAIAIPLHAVVDQEGRKLVYVAEDGTARQRDVRLGSVIDGRVVVEAGLSPGEALLVKGQHLVNDGSPIVIVEP</sequence>
<organism evidence="5 6">
    <name type="scientific">Trichloromonas acetexigens</name>
    <dbReference type="NCBI Taxonomy" id="38815"/>
    <lineage>
        <taxon>Bacteria</taxon>
        <taxon>Pseudomonadati</taxon>
        <taxon>Thermodesulfobacteriota</taxon>
        <taxon>Desulfuromonadia</taxon>
        <taxon>Desulfuromonadales</taxon>
        <taxon>Trichloromonadaceae</taxon>
        <taxon>Trichloromonas</taxon>
    </lineage>
</organism>
<evidence type="ECO:0000313" key="6">
    <source>
        <dbReference type="Proteomes" id="UP000317155"/>
    </source>
</evidence>
<dbReference type="Proteomes" id="UP000317155">
    <property type="component" value="Unassembled WGS sequence"/>
</dbReference>
<evidence type="ECO:0000313" key="5">
    <source>
        <dbReference type="EMBL" id="TRO82589.1"/>
    </source>
</evidence>
<dbReference type="SUPFAM" id="SSF111369">
    <property type="entry name" value="HlyD-like secretion proteins"/>
    <property type="match status" value="1"/>
</dbReference>
<reference evidence="5 6" key="1">
    <citation type="submission" date="2019-07" db="EMBL/GenBank/DDBJ databases">
        <title>Insights of Desulfuromonas acetexigens electromicrobiology.</title>
        <authorList>
            <person name="Katuri K."/>
            <person name="Sapireddy V."/>
            <person name="Shaw D.R."/>
            <person name="Saikaly P."/>
        </authorList>
    </citation>
    <scope>NUCLEOTIDE SEQUENCE [LARGE SCALE GENOMIC DNA]</scope>
    <source>
        <strain evidence="5 6">2873</strain>
    </source>
</reference>
<dbReference type="Gene3D" id="2.40.30.170">
    <property type="match status" value="1"/>
</dbReference>
<dbReference type="OrthoDB" id="9800209at2"/>
<feature type="domain" description="Multidrug resistance protein MdtA-like alpha-helical hairpin" evidence="2">
    <location>
        <begin position="111"/>
        <end position="172"/>
    </location>
</feature>
<protein>
    <submittedName>
        <fullName evidence="5">Efflux RND transporter periplasmic adaptor subunit</fullName>
    </submittedName>
</protein>
<feature type="domain" description="CusB-like beta-barrel" evidence="3">
    <location>
        <begin position="212"/>
        <end position="284"/>
    </location>
</feature>
<dbReference type="InterPro" id="IPR058624">
    <property type="entry name" value="MdtA-like_HH"/>
</dbReference>
<dbReference type="EMBL" id="VJVV01000003">
    <property type="protein sequence ID" value="TRO82589.1"/>
    <property type="molecule type" value="Genomic_DNA"/>
</dbReference>
<evidence type="ECO:0000256" key="1">
    <source>
        <dbReference type="ARBA" id="ARBA00009477"/>
    </source>
</evidence>
<dbReference type="PROSITE" id="PS51257">
    <property type="entry name" value="PROKAR_LIPOPROTEIN"/>
    <property type="match status" value="1"/>
</dbReference>
<dbReference type="Gene3D" id="2.40.420.20">
    <property type="match status" value="1"/>
</dbReference>
<keyword evidence="6" id="KW-1185">Reference proteome</keyword>
<dbReference type="PANTHER" id="PTHR30469:SF15">
    <property type="entry name" value="HLYD FAMILY OF SECRETION PROTEINS"/>
    <property type="match status" value="1"/>
</dbReference>
<dbReference type="Gene3D" id="1.10.287.470">
    <property type="entry name" value="Helix hairpin bin"/>
    <property type="match status" value="1"/>
</dbReference>
<dbReference type="Gene3D" id="2.40.50.100">
    <property type="match status" value="1"/>
</dbReference>
<dbReference type="GO" id="GO:0015562">
    <property type="term" value="F:efflux transmembrane transporter activity"/>
    <property type="evidence" value="ECO:0007669"/>
    <property type="project" value="TreeGrafter"/>
</dbReference>
<comment type="similarity">
    <text evidence="1">Belongs to the membrane fusion protein (MFP) (TC 8.A.1) family.</text>
</comment>
<dbReference type="Pfam" id="PF25989">
    <property type="entry name" value="YknX_C"/>
    <property type="match status" value="1"/>
</dbReference>
<accession>A0A550JHA1</accession>
<dbReference type="AlphaFoldDB" id="A0A550JHA1"/>
<dbReference type="NCBIfam" id="TIGR01730">
    <property type="entry name" value="RND_mfp"/>
    <property type="match status" value="1"/>
</dbReference>
<evidence type="ECO:0000259" key="4">
    <source>
        <dbReference type="Pfam" id="PF25989"/>
    </source>
</evidence>
<dbReference type="Pfam" id="PF25876">
    <property type="entry name" value="HH_MFP_RND"/>
    <property type="match status" value="1"/>
</dbReference>
<dbReference type="GO" id="GO:1990281">
    <property type="term" value="C:efflux pump complex"/>
    <property type="evidence" value="ECO:0007669"/>
    <property type="project" value="TreeGrafter"/>
</dbReference>
<evidence type="ECO:0000259" key="3">
    <source>
        <dbReference type="Pfam" id="PF25954"/>
    </source>
</evidence>
<dbReference type="InterPro" id="IPR058637">
    <property type="entry name" value="YknX-like_C"/>
</dbReference>
<feature type="domain" description="YknX-like C-terminal permuted SH3-like" evidence="4">
    <location>
        <begin position="292"/>
        <end position="358"/>
    </location>
</feature>
<evidence type="ECO:0000259" key="2">
    <source>
        <dbReference type="Pfam" id="PF25876"/>
    </source>
</evidence>